<dbReference type="Proteomes" id="UP001642483">
    <property type="component" value="Unassembled WGS sequence"/>
</dbReference>
<reference evidence="9 10" key="1">
    <citation type="submission" date="2024-02" db="EMBL/GenBank/DDBJ databases">
        <authorList>
            <person name="Daric V."/>
            <person name="Darras S."/>
        </authorList>
    </citation>
    <scope>NUCLEOTIDE SEQUENCE [LARGE SCALE GENOMIC DNA]</scope>
</reference>
<dbReference type="InterPro" id="IPR039355">
    <property type="entry name" value="Transcription_factor_GATA"/>
</dbReference>
<feature type="region of interest" description="Disordered" evidence="7">
    <location>
        <begin position="71"/>
        <end position="99"/>
    </location>
</feature>
<proteinExistence type="predicted"/>
<comment type="caution">
    <text evidence="9">The sequence shown here is derived from an EMBL/GenBank/DDBJ whole genome shotgun (WGS) entry which is preliminary data.</text>
</comment>
<dbReference type="CDD" id="cd00202">
    <property type="entry name" value="ZnF_GATA"/>
    <property type="match status" value="1"/>
</dbReference>
<name>A0ABP0EUX1_CLALP</name>
<feature type="region of interest" description="Disordered" evidence="7">
    <location>
        <begin position="570"/>
        <end position="646"/>
    </location>
</feature>
<feature type="compositionally biased region" description="Basic and acidic residues" evidence="7">
    <location>
        <begin position="166"/>
        <end position="180"/>
    </location>
</feature>
<dbReference type="Gene3D" id="3.30.50.10">
    <property type="entry name" value="Erythroid Transcription Factor GATA-1, subunit A"/>
    <property type="match status" value="2"/>
</dbReference>
<feature type="compositionally biased region" description="Basic residues" evidence="7">
    <location>
        <begin position="466"/>
        <end position="484"/>
    </location>
</feature>
<keyword evidence="10" id="KW-1185">Reference proteome</keyword>
<feature type="domain" description="GATA-type" evidence="8">
    <location>
        <begin position="420"/>
        <end position="467"/>
    </location>
</feature>
<keyword evidence="4" id="KW-0862">Zinc</keyword>
<dbReference type="SUPFAM" id="SSF57716">
    <property type="entry name" value="Glucocorticoid receptor-like (DNA-binding domain)"/>
    <property type="match status" value="2"/>
</dbReference>
<dbReference type="PANTHER" id="PTHR10071">
    <property type="entry name" value="TRANSCRIPTION FACTOR GATA FAMILY MEMBER"/>
    <property type="match status" value="1"/>
</dbReference>
<dbReference type="SMART" id="SM00401">
    <property type="entry name" value="ZnF_GATA"/>
    <property type="match status" value="2"/>
</dbReference>
<sequence>MYMSDHTSSGGGVLQPTGSHYVTNNEQNLKLSVTKFADDDEGGKSNTKYGSGEIETPFYAAYRGAEKATCPDENMNSFPDLSTKPVQSSTSPQSFSSPLSDDVIAAGGSDGSMLFGCRGTDSPASSCDLANPSALGGCGLVTGNVDLGINPTNSTIENLRRAYSYDSKEDELQNREKSRDANPTNFGPVFDGFSAKSLDAYSSLSFKPHAGLPILPSGSDYVTKSSLYQQLGESSGYHTTGQALGSMKSGGYAMQGCNNPLYGANQQPSYHPFASSSSYGGQNSCDYNSPVTGLTQHPMTGSSSLSSNPRYGYVGHTDLWNPAAPAIGYDPNGVAAAAAAAAAMNYGATMNHQSYMTGLTSQYADARECVHCGSVSASAWRRDTSGHFVCNTCAIWRNGTQIRSTTKAKGKLVSCHRQVCSNCSTTVTTLWRRSPDGNPVCNACGLYQKLHGVPRPRTMKKDSIQTRKRKPKGQGKSKGQKQRSNKTDNLNKVNNKVTSPAISVYGGYVGAVRAEDLSMPESAVSNSTISASILDSSSLTVGVTNLSSVSAIVDGDAASPEVSTKNCGFVGSSPDSGIGNARANTTAGSSEERRLSEVKSSPESNGYSPMGQFVGGETGHELDPFDKKQTSSDTNSPNSLGFGVNYSVESDQKSNSQFDGVASNLLSRPTYLESQNFTSSPASVDADNHGVHYNGLTAFYAGANPSGASRSGQACHFSQYHPYPRYSSHRPTYIKPESAVN</sequence>
<feature type="compositionally biased region" description="Basic and acidic residues" evidence="7">
    <location>
        <begin position="618"/>
        <end position="630"/>
    </location>
</feature>
<evidence type="ECO:0000256" key="1">
    <source>
        <dbReference type="ARBA" id="ARBA00004123"/>
    </source>
</evidence>
<organism evidence="9 10">
    <name type="scientific">Clavelina lepadiformis</name>
    <name type="common">Light-bulb sea squirt</name>
    <name type="synonym">Ascidia lepadiformis</name>
    <dbReference type="NCBI Taxonomy" id="159417"/>
    <lineage>
        <taxon>Eukaryota</taxon>
        <taxon>Metazoa</taxon>
        <taxon>Chordata</taxon>
        <taxon>Tunicata</taxon>
        <taxon>Ascidiacea</taxon>
        <taxon>Aplousobranchia</taxon>
        <taxon>Clavelinidae</taxon>
        <taxon>Clavelina</taxon>
    </lineage>
</organism>
<feature type="region of interest" description="Disordered" evidence="7">
    <location>
        <begin position="1"/>
        <end position="21"/>
    </location>
</feature>
<evidence type="ECO:0000259" key="8">
    <source>
        <dbReference type="PROSITE" id="PS50114"/>
    </source>
</evidence>
<evidence type="ECO:0000256" key="5">
    <source>
        <dbReference type="ARBA" id="ARBA00023242"/>
    </source>
</evidence>
<feature type="compositionally biased region" description="Polar residues" evidence="7">
    <location>
        <begin position="74"/>
        <end position="86"/>
    </location>
</feature>
<evidence type="ECO:0000256" key="3">
    <source>
        <dbReference type="ARBA" id="ARBA00022771"/>
    </source>
</evidence>
<keyword evidence="5" id="KW-0539">Nucleus</keyword>
<dbReference type="PROSITE" id="PS00344">
    <property type="entry name" value="GATA_ZN_FINGER_1"/>
    <property type="match status" value="1"/>
</dbReference>
<feature type="region of interest" description="Disordered" evidence="7">
    <location>
        <begin position="166"/>
        <end position="185"/>
    </location>
</feature>
<dbReference type="InterPro" id="IPR013088">
    <property type="entry name" value="Znf_NHR/GATA"/>
</dbReference>
<protein>
    <recommendedName>
        <fullName evidence="8">GATA-type domain-containing protein</fullName>
    </recommendedName>
</protein>
<dbReference type="PANTHER" id="PTHR10071:SF281">
    <property type="entry name" value="BOX A-BINDING FACTOR-RELATED"/>
    <property type="match status" value="1"/>
</dbReference>
<feature type="region of interest" description="Disordered" evidence="7">
    <location>
        <begin position="455"/>
        <end position="493"/>
    </location>
</feature>
<keyword evidence="2" id="KW-0479">Metal-binding</keyword>
<feature type="compositionally biased region" description="Low complexity" evidence="7">
    <location>
        <begin position="87"/>
        <end position="99"/>
    </location>
</feature>
<keyword evidence="3 6" id="KW-0863">Zinc-finger</keyword>
<evidence type="ECO:0000313" key="9">
    <source>
        <dbReference type="EMBL" id="CAK8671155.1"/>
    </source>
</evidence>
<gene>
    <name evidence="9" type="ORF">CVLEPA_LOCUS173</name>
</gene>
<feature type="domain" description="GATA-type" evidence="8">
    <location>
        <begin position="363"/>
        <end position="396"/>
    </location>
</feature>
<dbReference type="PRINTS" id="PR00619">
    <property type="entry name" value="GATAZNFINGER"/>
</dbReference>
<evidence type="ECO:0000256" key="7">
    <source>
        <dbReference type="SAM" id="MobiDB-lite"/>
    </source>
</evidence>
<feature type="compositionally biased region" description="Polar residues" evidence="7">
    <location>
        <begin position="598"/>
        <end position="607"/>
    </location>
</feature>
<evidence type="ECO:0000256" key="4">
    <source>
        <dbReference type="ARBA" id="ARBA00022833"/>
    </source>
</evidence>
<dbReference type="EMBL" id="CAWYQH010000001">
    <property type="protein sequence ID" value="CAK8671155.1"/>
    <property type="molecule type" value="Genomic_DNA"/>
</dbReference>
<dbReference type="Pfam" id="PF00320">
    <property type="entry name" value="GATA"/>
    <property type="match status" value="1"/>
</dbReference>
<evidence type="ECO:0000313" key="10">
    <source>
        <dbReference type="Proteomes" id="UP001642483"/>
    </source>
</evidence>
<evidence type="ECO:0000256" key="6">
    <source>
        <dbReference type="PROSITE-ProRule" id="PRU00094"/>
    </source>
</evidence>
<accession>A0ABP0EUX1</accession>
<dbReference type="InterPro" id="IPR000679">
    <property type="entry name" value="Znf_GATA"/>
</dbReference>
<comment type="subcellular location">
    <subcellularLocation>
        <location evidence="1">Nucleus</location>
    </subcellularLocation>
</comment>
<dbReference type="PROSITE" id="PS50114">
    <property type="entry name" value="GATA_ZN_FINGER_2"/>
    <property type="match status" value="2"/>
</dbReference>
<evidence type="ECO:0000256" key="2">
    <source>
        <dbReference type="ARBA" id="ARBA00022723"/>
    </source>
</evidence>